<organism evidence="1 2">
    <name type="scientific">Dreissena polymorpha</name>
    <name type="common">Zebra mussel</name>
    <name type="synonym">Mytilus polymorpha</name>
    <dbReference type="NCBI Taxonomy" id="45954"/>
    <lineage>
        <taxon>Eukaryota</taxon>
        <taxon>Metazoa</taxon>
        <taxon>Spiralia</taxon>
        <taxon>Lophotrochozoa</taxon>
        <taxon>Mollusca</taxon>
        <taxon>Bivalvia</taxon>
        <taxon>Autobranchia</taxon>
        <taxon>Heteroconchia</taxon>
        <taxon>Euheterodonta</taxon>
        <taxon>Imparidentia</taxon>
        <taxon>Neoheterodontei</taxon>
        <taxon>Myida</taxon>
        <taxon>Dreissenoidea</taxon>
        <taxon>Dreissenidae</taxon>
        <taxon>Dreissena</taxon>
    </lineage>
</organism>
<comment type="caution">
    <text evidence="1">The sequence shown here is derived from an EMBL/GenBank/DDBJ whole genome shotgun (WGS) entry which is preliminary data.</text>
</comment>
<reference evidence="1" key="1">
    <citation type="journal article" date="2019" name="bioRxiv">
        <title>The Genome of the Zebra Mussel, Dreissena polymorpha: A Resource for Invasive Species Research.</title>
        <authorList>
            <person name="McCartney M.A."/>
            <person name="Auch B."/>
            <person name="Kono T."/>
            <person name="Mallez S."/>
            <person name="Zhang Y."/>
            <person name="Obille A."/>
            <person name="Becker A."/>
            <person name="Abrahante J.E."/>
            <person name="Garbe J."/>
            <person name="Badalamenti J.P."/>
            <person name="Herman A."/>
            <person name="Mangelson H."/>
            <person name="Liachko I."/>
            <person name="Sullivan S."/>
            <person name="Sone E.D."/>
            <person name="Koren S."/>
            <person name="Silverstein K.A.T."/>
            <person name="Beckman K.B."/>
            <person name="Gohl D.M."/>
        </authorList>
    </citation>
    <scope>NUCLEOTIDE SEQUENCE</scope>
    <source>
        <strain evidence="1">Duluth1</strain>
        <tissue evidence="1">Whole animal</tissue>
    </source>
</reference>
<name>A0A9D3YY75_DREPO</name>
<dbReference type="Proteomes" id="UP000828390">
    <property type="component" value="Unassembled WGS sequence"/>
</dbReference>
<proteinExistence type="predicted"/>
<dbReference type="AlphaFoldDB" id="A0A9D3YY75"/>
<evidence type="ECO:0000313" key="1">
    <source>
        <dbReference type="EMBL" id="KAH3706634.1"/>
    </source>
</evidence>
<keyword evidence="2" id="KW-1185">Reference proteome</keyword>
<gene>
    <name evidence="1" type="ORF">DPMN_066022</name>
</gene>
<dbReference type="EMBL" id="JAIWYP010000014">
    <property type="protein sequence ID" value="KAH3706634.1"/>
    <property type="molecule type" value="Genomic_DNA"/>
</dbReference>
<protein>
    <submittedName>
        <fullName evidence="1">Uncharacterized protein</fullName>
    </submittedName>
</protein>
<sequence>MYKVVKGHLPAIPIEHYLQPLKPKRTIRVKKYEDYIQQNIVCNQVNTNSQSFQLIQATTNTSTFKTPFFVRIVPEWNKLSDDIVNSQTIETFKTCVYSNITVVSNRALTSVE</sequence>
<evidence type="ECO:0000313" key="2">
    <source>
        <dbReference type="Proteomes" id="UP000828390"/>
    </source>
</evidence>
<accession>A0A9D3YY75</accession>
<reference evidence="1" key="2">
    <citation type="submission" date="2020-11" db="EMBL/GenBank/DDBJ databases">
        <authorList>
            <person name="McCartney M.A."/>
            <person name="Auch B."/>
            <person name="Kono T."/>
            <person name="Mallez S."/>
            <person name="Becker A."/>
            <person name="Gohl D.M."/>
            <person name="Silverstein K.A.T."/>
            <person name="Koren S."/>
            <person name="Bechman K.B."/>
            <person name="Herman A."/>
            <person name="Abrahante J.E."/>
            <person name="Garbe J."/>
        </authorList>
    </citation>
    <scope>NUCLEOTIDE SEQUENCE</scope>
    <source>
        <strain evidence="1">Duluth1</strain>
        <tissue evidence="1">Whole animal</tissue>
    </source>
</reference>